<evidence type="ECO:0000313" key="2">
    <source>
        <dbReference type="EMBL" id="RPA78720.1"/>
    </source>
</evidence>
<name>A0A3N4I3P5_ASCIM</name>
<accession>A0A3N4I3P5</accession>
<keyword evidence="1" id="KW-0472">Membrane</keyword>
<dbReference type="EMBL" id="ML119708">
    <property type="protein sequence ID" value="RPA78720.1"/>
    <property type="molecule type" value="Genomic_DNA"/>
</dbReference>
<sequence length="100" mass="12211">MIVPGSLLFFSRYFFSSLLMLWEFSWVHFLLLLLFSSLLACGLSSWRGVSGVVWLCVKEKVCTLFWGMYRYRIQFLYFWVFSIPFRWCNYLFSHLFFFFS</sequence>
<feature type="transmembrane region" description="Helical" evidence="1">
    <location>
        <begin position="20"/>
        <end position="41"/>
    </location>
</feature>
<protein>
    <submittedName>
        <fullName evidence="2">Uncharacterized protein</fullName>
    </submittedName>
</protein>
<evidence type="ECO:0000313" key="3">
    <source>
        <dbReference type="Proteomes" id="UP000275078"/>
    </source>
</evidence>
<organism evidence="2 3">
    <name type="scientific">Ascobolus immersus RN42</name>
    <dbReference type="NCBI Taxonomy" id="1160509"/>
    <lineage>
        <taxon>Eukaryota</taxon>
        <taxon>Fungi</taxon>
        <taxon>Dikarya</taxon>
        <taxon>Ascomycota</taxon>
        <taxon>Pezizomycotina</taxon>
        <taxon>Pezizomycetes</taxon>
        <taxon>Pezizales</taxon>
        <taxon>Ascobolaceae</taxon>
        <taxon>Ascobolus</taxon>
    </lineage>
</organism>
<gene>
    <name evidence="2" type="ORF">BJ508DRAFT_153972</name>
</gene>
<keyword evidence="3" id="KW-1185">Reference proteome</keyword>
<proteinExistence type="predicted"/>
<feature type="transmembrane region" description="Helical" evidence="1">
    <location>
        <begin position="75"/>
        <end position="99"/>
    </location>
</feature>
<reference evidence="2 3" key="1">
    <citation type="journal article" date="2018" name="Nat. Ecol. Evol.">
        <title>Pezizomycetes genomes reveal the molecular basis of ectomycorrhizal truffle lifestyle.</title>
        <authorList>
            <person name="Murat C."/>
            <person name="Payen T."/>
            <person name="Noel B."/>
            <person name="Kuo A."/>
            <person name="Morin E."/>
            <person name="Chen J."/>
            <person name="Kohler A."/>
            <person name="Krizsan K."/>
            <person name="Balestrini R."/>
            <person name="Da Silva C."/>
            <person name="Montanini B."/>
            <person name="Hainaut M."/>
            <person name="Levati E."/>
            <person name="Barry K.W."/>
            <person name="Belfiori B."/>
            <person name="Cichocki N."/>
            <person name="Clum A."/>
            <person name="Dockter R.B."/>
            <person name="Fauchery L."/>
            <person name="Guy J."/>
            <person name="Iotti M."/>
            <person name="Le Tacon F."/>
            <person name="Lindquist E.A."/>
            <person name="Lipzen A."/>
            <person name="Malagnac F."/>
            <person name="Mello A."/>
            <person name="Molinier V."/>
            <person name="Miyauchi S."/>
            <person name="Poulain J."/>
            <person name="Riccioni C."/>
            <person name="Rubini A."/>
            <person name="Sitrit Y."/>
            <person name="Splivallo R."/>
            <person name="Traeger S."/>
            <person name="Wang M."/>
            <person name="Zifcakova L."/>
            <person name="Wipf D."/>
            <person name="Zambonelli A."/>
            <person name="Paolocci F."/>
            <person name="Nowrousian M."/>
            <person name="Ottonello S."/>
            <person name="Baldrian P."/>
            <person name="Spatafora J.W."/>
            <person name="Henrissat B."/>
            <person name="Nagy L.G."/>
            <person name="Aury J.M."/>
            <person name="Wincker P."/>
            <person name="Grigoriev I.V."/>
            <person name="Bonfante P."/>
            <person name="Martin F.M."/>
        </authorList>
    </citation>
    <scope>NUCLEOTIDE SEQUENCE [LARGE SCALE GENOMIC DNA]</scope>
    <source>
        <strain evidence="2 3">RN42</strain>
    </source>
</reference>
<dbReference type="AlphaFoldDB" id="A0A3N4I3P5"/>
<evidence type="ECO:0000256" key="1">
    <source>
        <dbReference type="SAM" id="Phobius"/>
    </source>
</evidence>
<dbReference type="Proteomes" id="UP000275078">
    <property type="component" value="Unassembled WGS sequence"/>
</dbReference>
<keyword evidence="1" id="KW-0812">Transmembrane</keyword>
<keyword evidence="1" id="KW-1133">Transmembrane helix</keyword>